<accession>A0A1E8PJG2</accession>
<dbReference type="EMBL" id="MAQB02000014">
    <property type="protein sequence ID" value="OFJ46406.1"/>
    <property type="molecule type" value="Genomic_DNA"/>
</dbReference>
<reference evidence="1 2" key="1">
    <citation type="submission" date="2016-10" db="EMBL/GenBank/DDBJ databases">
        <title>Updated version of Genome Assembly of Janthinobacterium lividum ERGS5:01.</title>
        <authorList>
            <person name="Kumar R."/>
            <person name="Acharya V."/>
            <person name="Singh D."/>
        </authorList>
    </citation>
    <scope>NUCLEOTIDE SEQUENCE [LARGE SCALE GENOMIC DNA]</scope>
    <source>
        <strain evidence="1 2">ERGS5:01</strain>
    </source>
</reference>
<dbReference type="Proteomes" id="UP000092634">
    <property type="component" value="Unassembled WGS sequence"/>
</dbReference>
<protein>
    <submittedName>
        <fullName evidence="1">Sulfate transporter</fullName>
    </submittedName>
</protein>
<evidence type="ECO:0000313" key="1">
    <source>
        <dbReference type="EMBL" id="OFJ46406.1"/>
    </source>
</evidence>
<name>A0A1E8PJG2_9BURK</name>
<sequence>MKLQTQTTPDGYKLDAQSRLVPISMIRPIDLTRDALVQEIVTKAATLAEQIATLKAGFFSDIAAFVSLSAEQYGVKIGGEKGNVSLVSYDGRYKVQRAIQETLIFDERLQAAKALIDACLQRWSQGAQPEIKVLINDAFQVDKSGNINTGRVLGLRRLDINDDEWMRAMKAIGEALQVSGSRSYIRVYERIGETEKYQPISLDMAGV</sequence>
<evidence type="ECO:0000313" key="2">
    <source>
        <dbReference type="Proteomes" id="UP000092634"/>
    </source>
</evidence>
<comment type="caution">
    <text evidence="1">The sequence shown here is derived from an EMBL/GenBank/DDBJ whole genome shotgun (WGS) entry which is preliminary data.</text>
</comment>
<proteinExistence type="predicted"/>
<dbReference type="Pfam" id="PF11363">
    <property type="entry name" value="DUF3164"/>
    <property type="match status" value="1"/>
</dbReference>
<organism evidence="1 2">
    <name type="scientific">Janthinobacterium lividum</name>
    <dbReference type="NCBI Taxonomy" id="29581"/>
    <lineage>
        <taxon>Bacteria</taxon>
        <taxon>Pseudomonadati</taxon>
        <taxon>Pseudomonadota</taxon>
        <taxon>Betaproteobacteria</taxon>
        <taxon>Burkholderiales</taxon>
        <taxon>Oxalobacteraceae</taxon>
        <taxon>Janthinobacterium</taxon>
    </lineage>
</organism>
<gene>
    <name evidence="1" type="ORF">BA896_021880</name>
</gene>
<dbReference type="InterPro" id="IPR021505">
    <property type="entry name" value="Phage_B3_Orf6"/>
</dbReference>
<dbReference type="AlphaFoldDB" id="A0A1E8PJG2"/>